<dbReference type="EMBL" id="JBHUKS010000010">
    <property type="protein sequence ID" value="MFD2468636.1"/>
    <property type="molecule type" value="Genomic_DNA"/>
</dbReference>
<dbReference type="SUPFAM" id="SSF52096">
    <property type="entry name" value="ClpP/crotonase"/>
    <property type="match status" value="1"/>
</dbReference>
<comment type="caution">
    <text evidence="3">The sequence shown here is derived from an EMBL/GenBank/DDBJ whole genome shotgun (WGS) entry which is preliminary data.</text>
</comment>
<dbReference type="Pfam" id="PF00378">
    <property type="entry name" value="ECH_1"/>
    <property type="match status" value="1"/>
</dbReference>
<evidence type="ECO:0000313" key="3">
    <source>
        <dbReference type="EMBL" id="MFD2468636.1"/>
    </source>
</evidence>
<dbReference type="InterPro" id="IPR001753">
    <property type="entry name" value="Enoyl-CoA_hydra/iso"/>
</dbReference>
<organism evidence="3 4">
    <name type="scientific">Amycolatopsis silviterrae</name>
    <dbReference type="NCBI Taxonomy" id="1656914"/>
    <lineage>
        <taxon>Bacteria</taxon>
        <taxon>Bacillati</taxon>
        <taxon>Actinomycetota</taxon>
        <taxon>Actinomycetes</taxon>
        <taxon>Pseudonocardiales</taxon>
        <taxon>Pseudonocardiaceae</taxon>
        <taxon>Amycolatopsis</taxon>
    </lineage>
</organism>
<gene>
    <name evidence="3" type="ORF">ACFSVL_14690</name>
</gene>
<dbReference type="PANTHER" id="PTHR11941">
    <property type="entry name" value="ENOYL-COA HYDRATASE-RELATED"/>
    <property type="match status" value="1"/>
</dbReference>
<sequence>MTDERRVHPNLVVRDEGAVRILRIDREDKLGAFSGSLIAALGKEITALRDAADVRAVILTGTGRGFVAGADIAEYGTSSRAEFEAYQRRSRVVFDALSALPQPTVAAVNGYAFGGGFEIALCCDVILCAETARFGLPEIKLGLIPGGGGPQRLARQVSPRWTKELVLTGRTVYPEEALARGVVAKVLAPDDLPAAALDLATTLARQPAEAARAAKQRIDDGAEQDLATALGEDQEALGRLFDTPDAKEGIDAFIQKRPPEFG</sequence>
<evidence type="ECO:0000256" key="2">
    <source>
        <dbReference type="RuleBase" id="RU003707"/>
    </source>
</evidence>
<evidence type="ECO:0000313" key="4">
    <source>
        <dbReference type="Proteomes" id="UP001597483"/>
    </source>
</evidence>
<keyword evidence="4" id="KW-1185">Reference proteome</keyword>
<dbReference type="PANTHER" id="PTHR11941:SF54">
    <property type="entry name" value="ENOYL-COA HYDRATASE, MITOCHONDRIAL"/>
    <property type="match status" value="1"/>
</dbReference>
<dbReference type="RefSeq" id="WP_378304376.1">
    <property type="nucleotide sequence ID" value="NZ_JBHUKS010000010.1"/>
</dbReference>
<reference evidence="4" key="1">
    <citation type="journal article" date="2019" name="Int. J. Syst. Evol. Microbiol.">
        <title>The Global Catalogue of Microorganisms (GCM) 10K type strain sequencing project: providing services to taxonomists for standard genome sequencing and annotation.</title>
        <authorList>
            <consortium name="The Broad Institute Genomics Platform"/>
            <consortium name="The Broad Institute Genome Sequencing Center for Infectious Disease"/>
            <person name="Wu L."/>
            <person name="Ma J."/>
        </authorList>
    </citation>
    <scope>NUCLEOTIDE SEQUENCE [LARGE SCALE GENOMIC DNA]</scope>
    <source>
        <strain evidence="4">CGMCC 4.7641</strain>
    </source>
</reference>
<evidence type="ECO:0000256" key="1">
    <source>
        <dbReference type="ARBA" id="ARBA00005254"/>
    </source>
</evidence>
<dbReference type="Proteomes" id="UP001597483">
    <property type="component" value="Unassembled WGS sequence"/>
</dbReference>
<dbReference type="CDD" id="cd06558">
    <property type="entry name" value="crotonase-like"/>
    <property type="match status" value="1"/>
</dbReference>
<dbReference type="PROSITE" id="PS00166">
    <property type="entry name" value="ENOYL_COA_HYDRATASE"/>
    <property type="match status" value="1"/>
</dbReference>
<dbReference type="Gene3D" id="3.90.226.10">
    <property type="entry name" value="2-enoyl-CoA Hydratase, Chain A, domain 1"/>
    <property type="match status" value="1"/>
</dbReference>
<proteinExistence type="inferred from homology"/>
<dbReference type="InterPro" id="IPR018376">
    <property type="entry name" value="Enoyl-CoA_hyd/isom_CS"/>
</dbReference>
<comment type="similarity">
    <text evidence="1 2">Belongs to the enoyl-CoA hydratase/isomerase family.</text>
</comment>
<protein>
    <submittedName>
        <fullName evidence="3">Enoyl-CoA hydratase/isomerase family protein</fullName>
    </submittedName>
</protein>
<accession>A0ABW5H6C7</accession>
<dbReference type="InterPro" id="IPR029045">
    <property type="entry name" value="ClpP/crotonase-like_dom_sf"/>
</dbReference>
<name>A0ABW5H6C7_9PSEU</name>